<name>A0A8H3DWE1_9AGAM</name>
<comment type="caution">
    <text evidence="1">The sequence shown here is derived from an EMBL/GenBank/DDBJ whole genome shotgun (WGS) entry which is preliminary data.</text>
</comment>
<evidence type="ECO:0000313" key="1">
    <source>
        <dbReference type="EMBL" id="CAE7085884.1"/>
    </source>
</evidence>
<accession>A0A8H3DWE1</accession>
<dbReference type="Proteomes" id="UP000663827">
    <property type="component" value="Unassembled WGS sequence"/>
</dbReference>
<sequence length="109" mass="13099">MRRKFNYYSSLFHHCIALRNIYTIVDAEALRPKWRFKRSNMLNRRSGSASKMRSTDWFCGMQHLCRFFRRVLASLDATIFARLERARDDHDGRPLARLLEEDKFITMPL</sequence>
<organism evidence="1 2">
    <name type="scientific">Rhizoctonia solani</name>
    <dbReference type="NCBI Taxonomy" id="456999"/>
    <lineage>
        <taxon>Eukaryota</taxon>
        <taxon>Fungi</taxon>
        <taxon>Dikarya</taxon>
        <taxon>Basidiomycota</taxon>
        <taxon>Agaricomycotina</taxon>
        <taxon>Agaricomycetes</taxon>
        <taxon>Cantharellales</taxon>
        <taxon>Ceratobasidiaceae</taxon>
        <taxon>Rhizoctonia</taxon>
    </lineage>
</organism>
<protein>
    <submittedName>
        <fullName evidence="1">Uncharacterized protein</fullName>
    </submittedName>
</protein>
<proteinExistence type="predicted"/>
<dbReference type="AlphaFoldDB" id="A0A8H3DWE1"/>
<reference evidence="1" key="1">
    <citation type="submission" date="2021-01" db="EMBL/GenBank/DDBJ databases">
        <authorList>
            <person name="Kaushik A."/>
        </authorList>
    </citation>
    <scope>NUCLEOTIDE SEQUENCE</scope>
    <source>
        <strain evidence="1">AG5</strain>
    </source>
</reference>
<gene>
    <name evidence="1" type="ORF">RDB_LOCUS27992</name>
</gene>
<evidence type="ECO:0000313" key="2">
    <source>
        <dbReference type="Proteomes" id="UP000663827"/>
    </source>
</evidence>
<dbReference type="EMBL" id="CAJNJQ010000561">
    <property type="protein sequence ID" value="CAE7085884.1"/>
    <property type="molecule type" value="Genomic_DNA"/>
</dbReference>